<name>A0A4V2QAL6_9FIRM</name>
<reference evidence="1 2" key="1">
    <citation type="submission" date="2019-03" db="EMBL/GenBank/DDBJ databases">
        <title>Genomic Encyclopedia of Type Strains, Phase IV (KMG-IV): sequencing the most valuable type-strain genomes for metagenomic binning, comparative biology and taxonomic classification.</title>
        <authorList>
            <person name="Goeker M."/>
        </authorList>
    </citation>
    <scope>NUCLEOTIDE SEQUENCE [LARGE SCALE GENOMIC DNA]</scope>
    <source>
        <strain evidence="1 2">DSM 100451</strain>
    </source>
</reference>
<dbReference type="Proteomes" id="UP000295184">
    <property type="component" value="Unassembled WGS sequence"/>
</dbReference>
<comment type="caution">
    <text evidence="1">The sequence shown here is derived from an EMBL/GenBank/DDBJ whole genome shotgun (WGS) entry which is preliminary data.</text>
</comment>
<dbReference type="AlphaFoldDB" id="A0A4V2QAL6"/>
<evidence type="ECO:0000313" key="2">
    <source>
        <dbReference type="Proteomes" id="UP000295184"/>
    </source>
</evidence>
<gene>
    <name evidence="1" type="ORF">EDD77_13822</name>
</gene>
<proteinExistence type="predicted"/>
<accession>A0A4V2QAL6</accession>
<sequence>MHDKILQIIPAPADMWAILEGNDPDGHAYRTRERVVCLALIEGQDGTTDVSAMVHDECGYISPAGAFDDFSGIEYGEVQP</sequence>
<evidence type="ECO:0000313" key="1">
    <source>
        <dbReference type="EMBL" id="TCL52982.1"/>
    </source>
</evidence>
<dbReference type="RefSeq" id="WP_058966530.1">
    <property type="nucleotide sequence ID" value="NZ_CABKVM010000019.1"/>
</dbReference>
<dbReference type="OrthoDB" id="415599at186801"/>
<dbReference type="STRING" id="1650663.GCA_001486665_03128"/>
<dbReference type="EMBL" id="SLUM01000038">
    <property type="protein sequence ID" value="TCL52982.1"/>
    <property type="molecule type" value="Genomic_DNA"/>
</dbReference>
<organism evidence="1 2">
    <name type="scientific">Allofournierella massiliensis</name>
    <dbReference type="NCBI Taxonomy" id="1650663"/>
    <lineage>
        <taxon>Bacteria</taxon>
        <taxon>Bacillati</taxon>
        <taxon>Bacillota</taxon>
        <taxon>Clostridia</taxon>
        <taxon>Eubacteriales</taxon>
        <taxon>Oscillospiraceae</taxon>
        <taxon>Allofournierella</taxon>
    </lineage>
</organism>
<protein>
    <submittedName>
        <fullName evidence="1">Uncharacterized protein</fullName>
    </submittedName>
</protein>